<dbReference type="PANTHER" id="PTHR22893">
    <property type="entry name" value="NADH OXIDOREDUCTASE-RELATED"/>
    <property type="match status" value="1"/>
</dbReference>
<keyword evidence="3" id="KW-0560">Oxidoreductase</keyword>
<comment type="caution">
    <text evidence="5">The sequence shown here is derived from an EMBL/GenBank/DDBJ whole genome shotgun (WGS) entry which is preliminary data.</text>
</comment>
<dbReference type="GO" id="GO:0016628">
    <property type="term" value="F:oxidoreductase activity, acting on the CH-CH group of donors, NAD or NADP as acceptor"/>
    <property type="evidence" value="ECO:0007669"/>
    <property type="project" value="UniProtKB-ARBA"/>
</dbReference>
<proteinExistence type="inferred from homology"/>
<dbReference type="PANTHER" id="PTHR22893:SF91">
    <property type="entry name" value="NADPH DEHYDROGENASE 2-RELATED"/>
    <property type="match status" value="1"/>
</dbReference>
<protein>
    <submittedName>
        <fullName evidence="5">12-oxophytodienoate reductase 1</fullName>
    </submittedName>
</protein>
<keyword evidence="6" id="KW-1185">Reference proteome</keyword>
<dbReference type="GO" id="GO:0010181">
    <property type="term" value="F:FMN binding"/>
    <property type="evidence" value="ECO:0007669"/>
    <property type="project" value="InterPro"/>
</dbReference>
<dbReference type="InterPro" id="IPR001155">
    <property type="entry name" value="OxRdtase_FMN_N"/>
</dbReference>
<sequence>MSTSNLFSPITVGNHVLEHRIVLAPLTRLRNTEEGVPQAHCVEYYEQRTTKNGLLISEGALISPGESGYRCAPGIYTNEQVEGWKKVTEAVHAKGGVIFCQLWHVGRSGAANTVSASAIPIQGVGMSGIEYEVPHALSIEEIASTIEDFANAATNAIKAGFDGIELLAANGYLIDQFINTSSNARTDRYGGSIQNRARFALEVINAIVEAIGAKKVGVRFSPWSEFLDMKDNTPVETWSYITQQLQNRHPDLAYLHFSEARAIGLSDDYEEQEESLNPFREIWKGPFINCGAYDRAKAMKQCGEAPNNLVAFGRIFISNPDLVERLRRDLPLNKYHRPTFYTQGTVGYTDYPFYADTVESNTKT</sequence>
<evidence type="ECO:0000313" key="6">
    <source>
        <dbReference type="Proteomes" id="UP001151699"/>
    </source>
</evidence>
<dbReference type="GO" id="GO:0005829">
    <property type="term" value="C:cytosol"/>
    <property type="evidence" value="ECO:0007669"/>
    <property type="project" value="UniProtKB-ARBA"/>
</dbReference>
<dbReference type="AlphaFoldDB" id="A0A9Q0S6G2"/>
<comment type="cofactor">
    <cofactor evidence="1">
        <name>FMN</name>
        <dbReference type="ChEBI" id="CHEBI:58210"/>
    </cofactor>
</comment>
<reference evidence="5" key="1">
    <citation type="submission" date="2022-07" db="EMBL/GenBank/DDBJ databases">
        <authorList>
            <person name="Trinca V."/>
            <person name="Uliana J.V.C."/>
            <person name="Torres T.T."/>
            <person name="Ward R.J."/>
            <person name="Monesi N."/>
        </authorList>
    </citation>
    <scope>NUCLEOTIDE SEQUENCE</scope>
    <source>
        <strain evidence="5">HSMRA1968</strain>
        <tissue evidence="5">Whole embryos</tissue>
    </source>
</reference>
<dbReference type="OrthoDB" id="1663137at2759"/>
<dbReference type="Proteomes" id="UP001151699">
    <property type="component" value="Chromosome A"/>
</dbReference>
<evidence type="ECO:0000256" key="2">
    <source>
        <dbReference type="ARBA" id="ARBA00005979"/>
    </source>
</evidence>
<comment type="similarity">
    <text evidence="2">Belongs to the NADH:flavin oxidoreductase/NADH oxidase family.</text>
</comment>
<dbReference type="InterPro" id="IPR013785">
    <property type="entry name" value="Aldolase_TIM"/>
</dbReference>
<dbReference type="Pfam" id="PF00724">
    <property type="entry name" value="Oxidored_FMN"/>
    <property type="match status" value="1"/>
</dbReference>
<dbReference type="InterPro" id="IPR045247">
    <property type="entry name" value="Oye-like"/>
</dbReference>
<dbReference type="CDD" id="cd02933">
    <property type="entry name" value="OYE_like_FMN"/>
    <property type="match status" value="1"/>
</dbReference>
<name>A0A9Q0S6G2_9DIPT</name>
<organism evidence="5 6">
    <name type="scientific">Pseudolycoriella hygida</name>
    <dbReference type="NCBI Taxonomy" id="35572"/>
    <lineage>
        <taxon>Eukaryota</taxon>
        <taxon>Metazoa</taxon>
        <taxon>Ecdysozoa</taxon>
        <taxon>Arthropoda</taxon>
        <taxon>Hexapoda</taxon>
        <taxon>Insecta</taxon>
        <taxon>Pterygota</taxon>
        <taxon>Neoptera</taxon>
        <taxon>Endopterygota</taxon>
        <taxon>Diptera</taxon>
        <taxon>Nematocera</taxon>
        <taxon>Sciaroidea</taxon>
        <taxon>Sciaridae</taxon>
        <taxon>Pseudolycoriella</taxon>
    </lineage>
</organism>
<evidence type="ECO:0000313" key="5">
    <source>
        <dbReference type="EMBL" id="KAJ6645260.1"/>
    </source>
</evidence>
<feature type="domain" description="NADH:flavin oxidoreductase/NADH oxidase N-terminal" evidence="4">
    <location>
        <begin position="5"/>
        <end position="333"/>
    </location>
</feature>
<evidence type="ECO:0000256" key="3">
    <source>
        <dbReference type="ARBA" id="ARBA00023002"/>
    </source>
</evidence>
<dbReference type="EMBL" id="WJQU01000001">
    <property type="protein sequence ID" value="KAJ6645260.1"/>
    <property type="molecule type" value="Genomic_DNA"/>
</dbReference>
<evidence type="ECO:0000259" key="4">
    <source>
        <dbReference type="Pfam" id="PF00724"/>
    </source>
</evidence>
<evidence type="ECO:0000256" key="1">
    <source>
        <dbReference type="ARBA" id="ARBA00001917"/>
    </source>
</evidence>
<dbReference type="SUPFAM" id="SSF51395">
    <property type="entry name" value="FMN-linked oxidoreductases"/>
    <property type="match status" value="1"/>
</dbReference>
<accession>A0A9Q0S6G2</accession>
<dbReference type="Gene3D" id="3.20.20.70">
    <property type="entry name" value="Aldolase class I"/>
    <property type="match status" value="1"/>
</dbReference>
<gene>
    <name evidence="5" type="primary">OPR1</name>
    <name evidence="5" type="ORF">Bhyg_00464</name>
</gene>
<dbReference type="FunFam" id="3.20.20.70:FF:000059">
    <property type="entry name" value="N-ethylmaleimide reductase, FMN-linked"/>
    <property type="match status" value="1"/>
</dbReference>